<feature type="region of interest" description="Disordered" evidence="1">
    <location>
        <begin position="30"/>
        <end position="63"/>
    </location>
</feature>
<feature type="compositionally biased region" description="Basic and acidic residues" evidence="1">
    <location>
        <begin position="54"/>
        <end position="63"/>
    </location>
</feature>
<feature type="region of interest" description="Disordered" evidence="1">
    <location>
        <begin position="176"/>
        <end position="258"/>
    </location>
</feature>
<gene>
    <name evidence="3" type="ORF">CKAH01_13864</name>
</gene>
<name>A0AAD9YRE1_COLKA</name>
<dbReference type="EMBL" id="VYYT01000065">
    <property type="protein sequence ID" value="KAK2772665.1"/>
    <property type="molecule type" value="Genomic_DNA"/>
</dbReference>
<keyword evidence="4" id="KW-1185">Reference proteome</keyword>
<dbReference type="PANTHER" id="PTHR38795:SF1">
    <property type="entry name" value="DUF6604 DOMAIN-CONTAINING PROTEIN"/>
    <property type="match status" value="1"/>
</dbReference>
<feature type="compositionally biased region" description="Basic residues" evidence="1">
    <location>
        <begin position="202"/>
        <end position="233"/>
    </location>
</feature>
<reference evidence="3" key="1">
    <citation type="submission" date="2023-02" db="EMBL/GenBank/DDBJ databases">
        <title>Colletotrichum kahawae CIFC_Que2 genome sequencing and assembly.</title>
        <authorList>
            <person name="Baroncelli R."/>
        </authorList>
    </citation>
    <scope>NUCLEOTIDE SEQUENCE</scope>
    <source>
        <strain evidence="3">CIFC_Que2</strain>
    </source>
</reference>
<sequence>MDGKLQSPSTWQRYKLGQARVTDWLKQTACNFVPSPTPPDASEGNGSSTSTKKPKLDSASDKVHWSELEHMAETIANNSKPEEIPWDPILVLRDVVALRKKSARFHSKKAEEDKTGKLKISNQQHDHIIKVLEKVLNVLESAVSGGRPKEKEEPRRAGDHLDMKLLDNMFNLLQFEKPGKPVKTPKLKAPEEEEEGAPKAKAPGRKPAKKAQKKGKGGKGKKSKKASKHKGGAKKSGTGGDSDWVDRFSVDKNPDEDDDEELDHYVLIYCFFEDFNTIRNYVAERWADYFYDKSVSLNTLAVITNAAAELFRNMEIELCDILDDDYLSYEAMMELLFYEYGIDHVDYNDQPDSKDEQHEKDWREEADWLAYSTYVCVKNFLENMPLGNIPVIPPSSRVQPMYSLITSADFVIFNGLCILNLFPEIEEFYLDIRNILDDNVEDALIELQKTGMAITEAKRIVIHEPLLPWELFRNEPVWPALLDFRTKLQSTVLSIRLLTRTPEPLWSGTLYTIAKRDYPGLPAWPEFDKFLALHGTDLLGLNAPAADDLKAADVLVKHLTMSNSKRFRLWGDLVKEIDRVIKFHERYVEVNKNEHEDMDYIAHIVRHHLGLPVDSKVSPFGIPQEFAQSEEATGEEMAQDKTQDMLRRIQRVGNMRHVEILEILDQTVESITQNEFAINYYKLDWEVQNFVAFLREEMAEKGLLAVPNRHVCTYLSSQDKDVLLGEVIKAAITRSAEQPSISRVSDHLRKGLHREFFDYKYEQLIPQMVDEDTDNDAEGHD</sequence>
<protein>
    <recommendedName>
        <fullName evidence="2">DUF6604 domain-containing protein</fullName>
    </recommendedName>
</protein>
<comment type="caution">
    <text evidence="3">The sequence shown here is derived from an EMBL/GenBank/DDBJ whole genome shotgun (WGS) entry which is preliminary data.</text>
</comment>
<evidence type="ECO:0000259" key="2">
    <source>
        <dbReference type="Pfam" id="PF20253"/>
    </source>
</evidence>
<feature type="compositionally biased region" description="Basic and acidic residues" evidence="1">
    <location>
        <begin position="244"/>
        <end position="253"/>
    </location>
</feature>
<dbReference type="Proteomes" id="UP001281614">
    <property type="component" value="Unassembled WGS sequence"/>
</dbReference>
<dbReference type="PANTHER" id="PTHR38795">
    <property type="entry name" value="DUF6604 DOMAIN-CONTAINING PROTEIN"/>
    <property type="match status" value="1"/>
</dbReference>
<evidence type="ECO:0000256" key="1">
    <source>
        <dbReference type="SAM" id="MobiDB-lite"/>
    </source>
</evidence>
<organism evidence="3 4">
    <name type="scientific">Colletotrichum kahawae</name>
    <name type="common">Coffee berry disease fungus</name>
    <dbReference type="NCBI Taxonomy" id="34407"/>
    <lineage>
        <taxon>Eukaryota</taxon>
        <taxon>Fungi</taxon>
        <taxon>Dikarya</taxon>
        <taxon>Ascomycota</taxon>
        <taxon>Pezizomycotina</taxon>
        <taxon>Sordariomycetes</taxon>
        <taxon>Hypocreomycetidae</taxon>
        <taxon>Glomerellales</taxon>
        <taxon>Glomerellaceae</taxon>
        <taxon>Colletotrichum</taxon>
        <taxon>Colletotrichum gloeosporioides species complex</taxon>
    </lineage>
</organism>
<evidence type="ECO:0000313" key="4">
    <source>
        <dbReference type="Proteomes" id="UP001281614"/>
    </source>
</evidence>
<evidence type="ECO:0000313" key="3">
    <source>
        <dbReference type="EMBL" id="KAK2772665.1"/>
    </source>
</evidence>
<proteinExistence type="predicted"/>
<dbReference type="AlphaFoldDB" id="A0AAD9YRE1"/>
<feature type="domain" description="DUF6604" evidence="2">
    <location>
        <begin position="12"/>
        <end position="318"/>
    </location>
</feature>
<dbReference type="InterPro" id="IPR046539">
    <property type="entry name" value="DUF6604"/>
</dbReference>
<dbReference type="Pfam" id="PF20253">
    <property type="entry name" value="DUF6604"/>
    <property type="match status" value="1"/>
</dbReference>
<accession>A0AAD9YRE1</accession>